<dbReference type="EC" id="1.1.1.100" evidence="19"/>
<feature type="binding site" evidence="21">
    <location>
        <position position="1803"/>
    </location>
    <ligand>
        <name>acetyl-CoA</name>
        <dbReference type="ChEBI" id="CHEBI:57288"/>
    </ligand>
</feature>
<dbReference type="RefSeq" id="XP_007376362.1">
    <property type="nucleotide sequence ID" value="XM_007376300.1"/>
</dbReference>
<feature type="binding site" evidence="22">
    <location>
        <position position="1768"/>
    </location>
    <ligand>
        <name>Mg(2+)</name>
        <dbReference type="ChEBI" id="CHEBI:18420"/>
    </ligand>
</feature>
<dbReference type="GO" id="GO:0004312">
    <property type="term" value="F:fatty acid synthase activity"/>
    <property type="evidence" value="ECO:0007669"/>
    <property type="project" value="EnsemblFungi"/>
</dbReference>
<comment type="function">
    <text evidence="18">Fatty acid synthetase catalyzes the formation of long-chain fatty acids from acetyl-CoA, malonyl-CoA and NADPH. The alpha subunit contains domains for: acyl carrier protein, 3-oxoacyl-[acyl-carrier-protein] reductase, and 3-oxoacyl-[acyl-carrier-protein] synthase.</text>
</comment>
<evidence type="ECO:0000256" key="6">
    <source>
        <dbReference type="ARBA" id="ARBA00022723"/>
    </source>
</evidence>
<evidence type="ECO:0000256" key="4">
    <source>
        <dbReference type="ARBA" id="ARBA00022553"/>
    </source>
</evidence>
<keyword evidence="28" id="KW-1185">Reference proteome</keyword>
<dbReference type="InterPro" id="IPR018201">
    <property type="entry name" value="Ketoacyl_synth_AS"/>
</dbReference>
<dbReference type="PROSITE" id="PS00606">
    <property type="entry name" value="KS3_1"/>
    <property type="match status" value="1"/>
</dbReference>
<feature type="region of interest" description="Disordered" evidence="24">
    <location>
        <begin position="1350"/>
        <end position="1369"/>
    </location>
</feature>
<dbReference type="FunFam" id="3.90.470.20:FF:000005">
    <property type="entry name" value="Fatty acid synthase alpha subunit FasA"/>
    <property type="match status" value="1"/>
</dbReference>
<dbReference type="eggNOG" id="ENOG502QQJX">
    <property type="taxonomic scope" value="Eukaryota"/>
</dbReference>
<dbReference type="InterPro" id="IPR040899">
    <property type="entry name" value="Fas_alpha_ACP"/>
</dbReference>
<comment type="catalytic activity">
    <reaction evidence="15">
        <text>acetyl-CoA + n malonyl-CoA + 2n NADPH + 4n H(+) = a long-chain-acyl-CoA + n CoA + n CO2 + 2n NADP(+).</text>
        <dbReference type="EC" id="2.3.1.86"/>
    </reaction>
</comment>
<dbReference type="FunFam" id="3.90.25.70:FF:000001">
    <property type="entry name" value="Fatty acid synthase subunit alpha"/>
    <property type="match status" value="1"/>
</dbReference>
<keyword evidence="12" id="KW-0443">Lipid metabolism</keyword>
<dbReference type="PIRSF" id="PIRSF000454">
    <property type="entry name" value="FAS_yeast_alpha"/>
    <property type="match status" value="1"/>
</dbReference>
<feature type="domain" description="Carrier" evidence="25">
    <location>
        <begin position="142"/>
        <end position="217"/>
    </location>
</feature>
<dbReference type="Pfam" id="PF02801">
    <property type="entry name" value="Ketoacyl-synt_C"/>
    <property type="match status" value="1"/>
</dbReference>
<dbReference type="CDD" id="cd00828">
    <property type="entry name" value="elong_cond_enzymes"/>
    <property type="match status" value="1"/>
</dbReference>
<dbReference type="InterPro" id="IPR047224">
    <property type="entry name" value="FAS_alpha_su_C"/>
</dbReference>
<keyword evidence="11" id="KW-0520">NAD</keyword>
<keyword evidence="13" id="KW-0275">Fatty acid biosynthesis</keyword>
<dbReference type="STRING" id="619300.G3AQN7"/>
<evidence type="ECO:0000256" key="12">
    <source>
        <dbReference type="ARBA" id="ARBA00023098"/>
    </source>
</evidence>
<keyword evidence="14" id="KW-0511">Multifunctional enzyme</keyword>
<name>G3AQN7_SPAPN</name>
<evidence type="ECO:0000256" key="19">
    <source>
        <dbReference type="PIRNR" id="PIRNR000454"/>
    </source>
</evidence>
<evidence type="ECO:0000259" key="25">
    <source>
        <dbReference type="PROSITE" id="PS50075"/>
    </source>
</evidence>
<dbReference type="KEGG" id="spaa:SPAPADRAFT_140888"/>
<dbReference type="EMBL" id="GL996503">
    <property type="protein sequence ID" value="EGW31584.1"/>
    <property type="molecule type" value="Genomic_DNA"/>
</dbReference>
<evidence type="ECO:0000256" key="2">
    <source>
        <dbReference type="ARBA" id="ARBA00022450"/>
    </source>
</evidence>
<dbReference type="Gene3D" id="3.90.25.70">
    <property type="match status" value="1"/>
</dbReference>
<keyword evidence="4" id="KW-0597">Phosphoprotein</keyword>
<dbReference type="FunFam" id="3.30.70.2490:FF:000001">
    <property type="entry name" value="Fatty acid synthase subunit alpha"/>
    <property type="match status" value="1"/>
</dbReference>
<dbReference type="Pfam" id="PF00109">
    <property type="entry name" value="ketoacyl-synt"/>
    <property type="match status" value="1"/>
</dbReference>
<dbReference type="InterPro" id="IPR016035">
    <property type="entry name" value="Acyl_Trfase/lysoPLipase"/>
</dbReference>
<evidence type="ECO:0000256" key="1">
    <source>
        <dbReference type="ARBA" id="ARBA00007485"/>
    </source>
</evidence>
<dbReference type="Gene3D" id="3.40.50.720">
    <property type="entry name" value="NAD(P)-binding Rossmann-like Domain"/>
    <property type="match status" value="1"/>
</dbReference>
<dbReference type="InterPro" id="IPR036291">
    <property type="entry name" value="NAD(P)-bd_dom_sf"/>
</dbReference>
<keyword evidence="10 27" id="KW-0560">Oxidoreductase</keyword>
<dbReference type="SUPFAM" id="SSF52151">
    <property type="entry name" value="FabD/lysophospholipase-like"/>
    <property type="match status" value="1"/>
</dbReference>
<feature type="binding site" evidence="21">
    <location>
        <begin position="1812"/>
        <end position="1828"/>
    </location>
    <ligand>
        <name>acetyl-CoA</name>
        <dbReference type="ChEBI" id="CHEBI:57288"/>
    </ligand>
</feature>
<feature type="binding site" evidence="22">
    <location>
        <position position="1767"/>
    </location>
    <ligand>
        <name>Mg(2+)</name>
        <dbReference type="ChEBI" id="CHEBI:18420"/>
    </ligand>
</feature>
<feature type="binding site" evidence="22">
    <location>
        <position position="1769"/>
    </location>
    <ligand>
        <name>Mg(2+)</name>
        <dbReference type="ChEBI" id="CHEBI:18420"/>
    </ligand>
</feature>
<keyword evidence="7" id="KW-0276">Fatty acid metabolism</keyword>
<proteinExistence type="inferred from homology"/>
<feature type="binding site" evidence="21">
    <location>
        <position position="1793"/>
    </location>
    <ligand>
        <name>acetyl-CoA</name>
        <dbReference type="ChEBI" id="CHEBI:57288"/>
    </ligand>
</feature>
<dbReference type="InterPro" id="IPR041550">
    <property type="entry name" value="FASI_helical"/>
</dbReference>
<dbReference type="InterPro" id="IPR002582">
    <property type="entry name" value="ACPS"/>
</dbReference>
<gene>
    <name evidence="27" type="primary">FAS2</name>
    <name evidence="27" type="ORF">SPAPADRAFT_140888</name>
</gene>
<dbReference type="InParanoid" id="G3AQN7"/>
<evidence type="ECO:0000256" key="16">
    <source>
        <dbReference type="ARBA" id="ARBA00048508"/>
    </source>
</evidence>
<keyword evidence="5 19" id="KW-0808">Transferase</keyword>
<dbReference type="Gene3D" id="3.40.47.10">
    <property type="match status" value="1"/>
</dbReference>
<dbReference type="HAMAP" id="MF_00101">
    <property type="entry name" value="AcpS"/>
    <property type="match status" value="1"/>
</dbReference>
<feature type="modified residue" description="O-(pantetheine 4'-phosphoryl)serine" evidence="23">
    <location>
        <position position="177"/>
    </location>
</feature>
<evidence type="ECO:0000256" key="22">
    <source>
        <dbReference type="PIRSR" id="PIRSR000454-3"/>
    </source>
</evidence>
<dbReference type="OrthoDB" id="4251012at2759"/>
<dbReference type="InterPro" id="IPR020841">
    <property type="entry name" value="PKS_Beta-ketoAc_synthase_dom"/>
</dbReference>
<evidence type="ECO:0000256" key="14">
    <source>
        <dbReference type="ARBA" id="ARBA00023268"/>
    </source>
</evidence>
<dbReference type="CDD" id="cd08950">
    <property type="entry name" value="KR_fFAS_SDR_c_like"/>
    <property type="match status" value="1"/>
</dbReference>
<dbReference type="PANTHER" id="PTHR10982">
    <property type="entry name" value="MALONYL COA-ACYL CARRIER PROTEIN TRANSACYLASE"/>
    <property type="match status" value="1"/>
</dbReference>
<keyword evidence="9" id="KW-0521">NADP</keyword>
<sequence>MRPEIEQELSHTLLTELLAYQFASPVRWIETQDVFLKQHNTERVVEIGPSPTLAGMASRTIKAKYESYDAALSLQRQVLCYSKDAKEIYYTPDPADIAPPAAAAAESAPAAEAAAPVAAAPVAAAPAAAAAGPAASIPDEPVKASLLLHVLVAQKLKKPLEAVPMGKAIKDLVNGKSTVQNEILGDLGKEFGSTPEKPEDTPLEELAEQFQDTFNGQLGKTSTSLIGRLMSSKMPGGFSITVARKYLETRFGLGAGRQDSVLLVALTNEPANRLASEAEAKAFLDSVANKYASTAGISLSSAAPAGGAGGAAGGAVVDSAALDALTAENKNLARQQLEVLARYLQVDLNKGAKSFIKEKEASAVLQKELDLWEAEHGEFYASGIKPTFSPLKSRTYDSYWNWARQDVLSMYFDIIFGKLTSVDRETINQCIQIMNRANPTLIKFMQYHIDHCPEYKGETYNLAKRLGQLLIDNCQQVLNSDPVYKDVSRITGPKTTVCAKGNINYEEANKESVRKFEQYVYEMAQGGKMTKIEQPTIQEDLARVYKAITKQASKSNKLELQKVYDQLLKVVESSTEIETQQLTKDVLQSTATSTTVSEDELSTASDDEDDEIASLPDRTSILQPVSSTIPAQTIPFLHIQRKSKTGWEYDRKLSATYLDGLESAAVNGLTFKDKYVLLTGAGVGSIGAEILQGLISGGAKVVVTTSRFSKKVTEYYQNMYARYGAAGSILTVVPFNQGSKQDVEALVQYIYDEPKKGGLGWDLDVIIPFAAIPENGNGIDNIDSKSEFAHRIMLTNLLRLLGAVKARKTTDTRPAQCILPLSPNHGTFGFDGLYSESKISLETLFNRWYSEDWGTKLTICGAIIGWTRGTGLMSGNNIIAEGIEKLGVRTFSQKEMAFNILGLLTPEIVKLCQEEPVMADLNGGLQFIENLKEFTSKLRTDLTENADIRRAVAIESSIEQKVINGDNVDANYSKVTVQPRANMKFDFPTLKTYDQIKAVAPELEGMLDLESVIVVTGFAEVGPWGNARTRWEMESKGEFSLEGAIEMAWIMGLIKYHNGNLKGKPYSGWVDAKTQTPVDDKEIKAKYEEEILDHSGIRLIEPELFHGYDPKKKQMIQEIVVQHDLEPFECSKETAEQYKHEHGDKCEIFEIEDSGEYTVRILKGATLFIPKALRFDRLVAGQIPTGWDARTYGIPEDTINQVDPITLYVLVATVEALLSAGITDPYEFYKYVHVSEVGNCSGSGMGGVSALRGMFKDRYADRPVQNDILQESFINTMAAWVNMLLLSSSGPIKTPVGACATAVESVDIGVETILSGKAKIVIVGGYDDFQEEGSYEFANMNATSNAVEEFKHGRTPKEMSRPTTTTRNGFMEAQGSGIQVIMTADLAIKMGVPIHAVLAMTATATDKIGRSVPAPGKGILTTAREHHGDLKYPSPLLNIKYRKRQLAKRLEQIKAWEEGEINYLQDEAELTKEEYGDEFSIKDFMRERTEEIHREAKRQIADAKKQWGNHFYKSDPRIAPLRGALATFNLTIDDIGVASFHGTSTVANDKNESATINSMMQHLGRSEGNPVFGVFQKYLTGHPKGAAGAWMLNGGIQILESGIVPGNRNADNVDKLLEQFEYVLYPSRSIQTDGIKAVSVTSFGFGQKGAQAIVIHPDYLYAVLDQSTYHEYAAKVTARNKKTYRYMHNAITRNTMFVAKDKAPYSDELEQPVYLDPLARVESSKQQQLVFSNKSIQNNKSYVSEVADKTAKALTSLTKSSKGVGVDVELLSAINMENETFIERNFTDAEREYCQKSSSPQASFTGTWSAKEAVFKALGVESKGAGASLIDIEIIRDANGAPKVFLNGEAKVAATKAGVKNVNVSISHDDFQATAVALSEF</sequence>
<dbReference type="NCBIfam" id="TIGR00556">
    <property type="entry name" value="pantethn_trn"/>
    <property type="match status" value="1"/>
</dbReference>
<organism evidence="28">
    <name type="scientific">Spathaspora passalidarum (strain NRRL Y-27907 / 11-Y1)</name>
    <dbReference type="NCBI Taxonomy" id="619300"/>
    <lineage>
        <taxon>Eukaryota</taxon>
        <taxon>Fungi</taxon>
        <taxon>Dikarya</taxon>
        <taxon>Ascomycota</taxon>
        <taxon>Saccharomycotina</taxon>
        <taxon>Pichiomycetes</taxon>
        <taxon>Debaryomycetaceae</taxon>
        <taxon>Spathaspora</taxon>
    </lineage>
</organism>
<dbReference type="GO" id="GO:0005835">
    <property type="term" value="C:fatty acid synthase complex"/>
    <property type="evidence" value="ECO:0007669"/>
    <property type="project" value="EnsemblFungi"/>
</dbReference>
<feature type="compositionally biased region" description="Basic and acidic residues" evidence="24">
    <location>
        <begin position="1350"/>
        <end position="1360"/>
    </location>
</feature>
<dbReference type="GO" id="GO:1900535">
    <property type="term" value="P:palmitic acid biosynthetic process"/>
    <property type="evidence" value="ECO:0007669"/>
    <property type="project" value="EnsemblFungi"/>
</dbReference>
<evidence type="ECO:0000256" key="13">
    <source>
        <dbReference type="ARBA" id="ARBA00023160"/>
    </source>
</evidence>
<dbReference type="SUPFAM" id="SSF56214">
    <property type="entry name" value="4'-phosphopantetheinyl transferase"/>
    <property type="match status" value="1"/>
</dbReference>
<feature type="binding site" evidence="21">
    <location>
        <begin position="1866"/>
        <end position="1868"/>
    </location>
    <ligand>
        <name>acetyl-CoA</name>
        <dbReference type="ChEBI" id="CHEBI:57288"/>
    </ligand>
</feature>
<dbReference type="Pfam" id="PF01648">
    <property type="entry name" value="ACPS"/>
    <property type="match status" value="1"/>
</dbReference>
<dbReference type="InterPro" id="IPR037143">
    <property type="entry name" value="4-PPantetheinyl_Trfase_dom_sf"/>
</dbReference>
<feature type="domain" description="Ketosynthase family 3 (KS3)" evidence="26">
    <location>
        <begin position="1116"/>
        <end position="1656"/>
    </location>
</feature>
<keyword evidence="6 22" id="KW-0479">Metal-binding</keyword>
<dbReference type="GO" id="GO:0004321">
    <property type="term" value="F:fatty-acyl-CoA synthase activity"/>
    <property type="evidence" value="ECO:0007669"/>
    <property type="project" value="UniProtKB-EC"/>
</dbReference>
<dbReference type="GeneID" id="18870327"/>
<evidence type="ECO:0000256" key="3">
    <source>
        <dbReference type="ARBA" id="ARBA00022516"/>
    </source>
</evidence>
<dbReference type="InterPro" id="IPR004568">
    <property type="entry name" value="Ppantetheine-prot_Trfase_dom"/>
</dbReference>
<dbReference type="Gene3D" id="6.10.140.1410">
    <property type="match status" value="1"/>
</dbReference>
<accession>G3AQN7</accession>
<comment type="catalytic activity">
    <reaction evidence="17 19">
        <text>a fatty acyl-[ACP] + malonyl-[ACP] + H(+) = a 3-oxoacyl-[ACP] + holo-[ACP] + CO2</text>
        <dbReference type="Rhea" id="RHEA:22836"/>
        <dbReference type="Rhea" id="RHEA-COMP:9623"/>
        <dbReference type="Rhea" id="RHEA-COMP:9685"/>
        <dbReference type="Rhea" id="RHEA-COMP:9916"/>
        <dbReference type="Rhea" id="RHEA-COMP:14125"/>
        <dbReference type="ChEBI" id="CHEBI:15378"/>
        <dbReference type="ChEBI" id="CHEBI:16526"/>
        <dbReference type="ChEBI" id="CHEBI:64479"/>
        <dbReference type="ChEBI" id="CHEBI:78449"/>
        <dbReference type="ChEBI" id="CHEBI:78776"/>
        <dbReference type="ChEBI" id="CHEBI:138651"/>
        <dbReference type="EC" id="2.3.1.41"/>
    </reaction>
</comment>
<evidence type="ECO:0000313" key="27">
    <source>
        <dbReference type="EMBL" id="EGW31584.1"/>
    </source>
</evidence>
<comment type="catalytic activity">
    <reaction evidence="16 19">
        <text>a (3R)-hydroxyacyl-[ACP] + NADP(+) = a 3-oxoacyl-[ACP] + NADPH + H(+)</text>
        <dbReference type="Rhea" id="RHEA:17397"/>
        <dbReference type="Rhea" id="RHEA-COMP:9916"/>
        <dbReference type="Rhea" id="RHEA-COMP:9945"/>
        <dbReference type="ChEBI" id="CHEBI:15378"/>
        <dbReference type="ChEBI" id="CHEBI:57783"/>
        <dbReference type="ChEBI" id="CHEBI:58349"/>
        <dbReference type="ChEBI" id="CHEBI:78776"/>
        <dbReference type="ChEBI" id="CHEBI:78827"/>
        <dbReference type="EC" id="1.1.1.100"/>
    </reaction>
</comment>
<reference evidence="27 28" key="1">
    <citation type="journal article" date="2011" name="Proc. Natl. Acad. Sci. U.S.A.">
        <title>Comparative genomics of xylose-fermenting fungi for enhanced biofuel production.</title>
        <authorList>
            <person name="Wohlbach D.J."/>
            <person name="Kuo A."/>
            <person name="Sato T.K."/>
            <person name="Potts K.M."/>
            <person name="Salamov A.A."/>
            <person name="LaButti K.M."/>
            <person name="Sun H."/>
            <person name="Clum A."/>
            <person name="Pangilinan J.L."/>
            <person name="Lindquist E.A."/>
            <person name="Lucas S."/>
            <person name="Lapidus A."/>
            <person name="Jin M."/>
            <person name="Gunawan C."/>
            <person name="Balan V."/>
            <person name="Dale B.E."/>
            <person name="Jeffries T.W."/>
            <person name="Zinkel R."/>
            <person name="Barry K.W."/>
            <person name="Grigoriev I.V."/>
            <person name="Gasch A.P."/>
        </authorList>
    </citation>
    <scope>NUCLEOTIDE SEQUENCE [LARGE SCALE GENOMIC DNA]</scope>
    <source>
        <strain evidence="28">NRRL Y-27907 / 11-Y1</strain>
    </source>
</reference>
<evidence type="ECO:0000256" key="15">
    <source>
        <dbReference type="ARBA" id="ARBA00048237"/>
    </source>
</evidence>
<dbReference type="GO" id="GO:0004315">
    <property type="term" value="F:3-oxoacyl-[acyl-carrier-protein] synthase activity"/>
    <property type="evidence" value="ECO:0007669"/>
    <property type="project" value="UniProtKB-EC"/>
</dbReference>
<dbReference type="EC" id="2.3.1.41" evidence="19"/>
<dbReference type="HOGENOM" id="CLU_000114_0_0_1"/>
<dbReference type="Pfam" id="PF18314">
    <property type="entry name" value="FAS_I_H"/>
    <property type="match status" value="1"/>
</dbReference>
<dbReference type="InterPro" id="IPR008278">
    <property type="entry name" value="4-PPantetheinyl_Trfase_dom"/>
</dbReference>
<evidence type="ECO:0000259" key="26">
    <source>
        <dbReference type="PROSITE" id="PS52004"/>
    </source>
</evidence>
<dbReference type="InterPro" id="IPR009081">
    <property type="entry name" value="PP-bd_ACP"/>
</dbReference>
<dbReference type="FunCoup" id="G3AQN7">
    <property type="interactions" value="360"/>
</dbReference>
<feature type="binding site" evidence="22">
    <location>
        <position position="1867"/>
    </location>
    <ligand>
        <name>Mg(2+)</name>
        <dbReference type="ChEBI" id="CHEBI:18420"/>
    </ligand>
</feature>
<dbReference type="GO" id="GO:0005829">
    <property type="term" value="C:cytosol"/>
    <property type="evidence" value="ECO:0007669"/>
    <property type="project" value="EnsemblFungi"/>
</dbReference>
<feature type="compositionally biased region" description="Acidic residues" evidence="24">
    <location>
        <begin position="597"/>
        <end position="612"/>
    </location>
</feature>
<dbReference type="PROSITE" id="PS50075">
    <property type="entry name" value="CARRIER"/>
    <property type="match status" value="1"/>
</dbReference>
<evidence type="ECO:0000256" key="7">
    <source>
        <dbReference type="ARBA" id="ARBA00022832"/>
    </source>
</evidence>
<evidence type="ECO:0000256" key="11">
    <source>
        <dbReference type="ARBA" id="ARBA00023027"/>
    </source>
</evidence>
<protein>
    <recommendedName>
        <fullName evidence="19">Fatty acid synthase subunit alpha</fullName>
        <ecNumber evidence="19">2.3.1.86</ecNumber>
    </recommendedName>
    <domain>
        <recommendedName>
            <fullName evidence="19">3-oxoacyl-[acyl-carrier-protein] reductase</fullName>
            <ecNumber evidence="19">1.1.1.100</ecNumber>
        </recommendedName>
    </domain>
    <domain>
        <recommendedName>
            <fullName evidence="19">3-oxoacyl-[acyl-carrier-protein] synthase</fullName>
            <ecNumber evidence="19">2.3.1.41</ecNumber>
        </recommendedName>
    </domain>
</protein>
<keyword evidence="8 22" id="KW-0460">Magnesium</keyword>
<evidence type="ECO:0000256" key="10">
    <source>
        <dbReference type="ARBA" id="ARBA00023002"/>
    </source>
</evidence>
<dbReference type="SUPFAM" id="SSF51735">
    <property type="entry name" value="NAD(P)-binding Rossmann-fold domains"/>
    <property type="match status" value="1"/>
</dbReference>
<feature type="active site" description="For beta-ketoacyl synthase activity" evidence="20">
    <location>
        <position position="1299"/>
    </location>
</feature>
<feature type="region of interest" description="Disordered" evidence="24">
    <location>
        <begin position="588"/>
        <end position="617"/>
    </location>
</feature>
<dbReference type="GO" id="GO:0004316">
    <property type="term" value="F:3-oxoacyl-[acyl-carrier-protein] reductase (NADPH) activity"/>
    <property type="evidence" value="ECO:0007669"/>
    <property type="project" value="UniProtKB-EC"/>
</dbReference>
<evidence type="ECO:0000256" key="18">
    <source>
        <dbReference type="ARBA" id="ARBA00060261"/>
    </source>
</evidence>
<comment type="similarity">
    <text evidence="1 19">Belongs to the thiolase-like superfamily. Fungal fatty acid synthetase subunit alpha family.</text>
</comment>
<dbReference type="GO" id="GO:0101026">
    <property type="term" value="P:mitotic nuclear membrane biogenesis"/>
    <property type="evidence" value="ECO:0007669"/>
    <property type="project" value="EnsemblFungi"/>
</dbReference>
<evidence type="ECO:0000256" key="21">
    <source>
        <dbReference type="PIRSR" id="PIRSR000454-2"/>
    </source>
</evidence>
<evidence type="ECO:0000256" key="8">
    <source>
        <dbReference type="ARBA" id="ARBA00022842"/>
    </source>
</evidence>
<dbReference type="InterPro" id="IPR016039">
    <property type="entry name" value="Thiolase-like"/>
</dbReference>
<evidence type="ECO:0000256" key="5">
    <source>
        <dbReference type="ARBA" id="ARBA00022679"/>
    </source>
</evidence>
<evidence type="ECO:0000256" key="17">
    <source>
        <dbReference type="ARBA" id="ARBA00049541"/>
    </source>
</evidence>
<dbReference type="Pfam" id="PF18325">
    <property type="entry name" value="Fas_alpha_ACP"/>
    <property type="match status" value="1"/>
</dbReference>
<dbReference type="InterPro" id="IPR014030">
    <property type="entry name" value="Ketoacyl_synth_N"/>
</dbReference>
<dbReference type="OMA" id="FPTLPDW"/>
<dbReference type="EC" id="2.3.1.86" evidence="19"/>
<feature type="binding site" evidence="21">
    <location>
        <begin position="1836"/>
        <end position="1839"/>
    </location>
    <ligand>
        <name>acetyl-CoA</name>
        <dbReference type="ChEBI" id="CHEBI:57288"/>
    </ligand>
</feature>
<dbReference type="SUPFAM" id="SSF53901">
    <property type="entry name" value="Thiolase-like"/>
    <property type="match status" value="2"/>
</dbReference>
<feature type="binding site" evidence="22">
    <location>
        <position position="1868"/>
    </location>
    <ligand>
        <name>Mg(2+)</name>
        <dbReference type="ChEBI" id="CHEBI:18420"/>
    </ligand>
</feature>
<dbReference type="GO" id="GO:0000287">
    <property type="term" value="F:magnesium ion binding"/>
    <property type="evidence" value="ECO:0007669"/>
    <property type="project" value="InterPro"/>
</dbReference>
<dbReference type="InterPro" id="IPR026025">
    <property type="entry name" value="FAS_alpha_yeast"/>
</dbReference>
<evidence type="ECO:0000256" key="23">
    <source>
        <dbReference type="PIRSR" id="PIRSR000454-4"/>
    </source>
</evidence>
<dbReference type="Gene3D" id="6.10.250.1930">
    <property type="match status" value="1"/>
</dbReference>
<feature type="binding site" evidence="21">
    <location>
        <begin position="1767"/>
        <end position="1769"/>
    </location>
    <ligand>
        <name>acetyl-CoA</name>
        <dbReference type="ChEBI" id="CHEBI:57288"/>
    </ligand>
</feature>
<dbReference type="Proteomes" id="UP000000709">
    <property type="component" value="Unassembled WGS sequence"/>
</dbReference>
<dbReference type="PANTHER" id="PTHR10982:SF21">
    <property type="entry name" value="FATTY ACID SYNTHASE SUBUNIT BETA"/>
    <property type="match status" value="1"/>
</dbReference>
<evidence type="ECO:0000256" key="9">
    <source>
        <dbReference type="ARBA" id="ARBA00022857"/>
    </source>
</evidence>
<dbReference type="Gene3D" id="3.30.70.2490">
    <property type="match status" value="1"/>
</dbReference>
<evidence type="ECO:0000256" key="24">
    <source>
        <dbReference type="SAM" id="MobiDB-lite"/>
    </source>
</evidence>
<dbReference type="Gene3D" id="3.90.470.20">
    <property type="entry name" value="4'-phosphopantetheinyl transferase domain"/>
    <property type="match status" value="1"/>
</dbReference>
<dbReference type="InterPro" id="IPR050830">
    <property type="entry name" value="Fungal_FAS"/>
</dbReference>
<dbReference type="GO" id="GO:0008897">
    <property type="term" value="F:holo-[acyl-carrier-protein] synthase activity"/>
    <property type="evidence" value="ECO:0007669"/>
    <property type="project" value="EnsemblFungi"/>
</dbReference>
<dbReference type="InterPro" id="IPR014031">
    <property type="entry name" value="Ketoacyl_synth_C"/>
</dbReference>
<dbReference type="PROSITE" id="PS52004">
    <property type="entry name" value="KS3_2"/>
    <property type="match status" value="1"/>
</dbReference>
<evidence type="ECO:0000313" key="28">
    <source>
        <dbReference type="Proteomes" id="UP000000709"/>
    </source>
</evidence>
<keyword evidence="3" id="KW-0444">Lipid biosynthesis</keyword>
<keyword evidence="2 19" id="KW-0596">Phosphopantetheine</keyword>
<evidence type="ECO:0000256" key="20">
    <source>
        <dbReference type="PIRSR" id="PIRSR000454-1"/>
    </source>
</evidence>